<dbReference type="SUPFAM" id="SSF53850">
    <property type="entry name" value="Periplasmic binding protein-like II"/>
    <property type="match status" value="1"/>
</dbReference>
<dbReference type="GO" id="GO:0042597">
    <property type="term" value="C:periplasmic space"/>
    <property type="evidence" value="ECO:0007669"/>
    <property type="project" value="UniProtKB-SubCell"/>
</dbReference>
<evidence type="ECO:0000256" key="4">
    <source>
        <dbReference type="ARBA" id="ARBA00022764"/>
    </source>
</evidence>
<evidence type="ECO:0000256" key="3">
    <source>
        <dbReference type="ARBA" id="ARBA00022729"/>
    </source>
</evidence>
<name>A0A9E2KYJ3_9FUSO</name>
<feature type="binding site" evidence="5">
    <location>
        <begin position="166"/>
        <end position="169"/>
    </location>
    <ligand>
        <name>spermidine</name>
        <dbReference type="ChEBI" id="CHEBI:57834"/>
    </ligand>
</feature>
<evidence type="ECO:0000313" key="7">
    <source>
        <dbReference type="Proteomes" id="UP000724657"/>
    </source>
</evidence>
<dbReference type="PROSITE" id="PS51257">
    <property type="entry name" value="PROKAR_LIPOPROTEIN"/>
    <property type="match status" value="1"/>
</dbReference>
<comment type="subcellular location">
    <subcellularLocation>
        <location evidence="1">Periplasm</location>
    </subcellularLocation>
</comment>
<dbReference type="Pfam" id="PF13416">
    <property type="entry name" value="SBP_bac_8"/>
    <property type="match status" value="1"/>
</dbReference>
<evidence type="ECO:0000256" key="2">
    <source>
        <dbReference type="ARBA" id="ARBA00022448"/>
    </source>
</evidence>
<organism evidence="6 7">
    <name type="scientific">Candidatus Fusobacterium pullicola</name>
    <dbReference type="NCBI Taxonomy" id="2838601"/>
    <lineage>
        <taxon>Bacteria</taxon>
        <taxon>Fusobacteriati</taxon>
        <taxon>Fusobacteriota</taxon>
        <taxon>Fusobacteriia</taxon>
        <taxon>Fusobacteriales</taxon>
        <taxon>Fusobacteriaceae</taxon>
        <taxon>Fusobacterium</taxon>
    </lineage>
</organism>
<dbReference type="PRINTS" id="PR00909">
    <property type="entry name" value="SPERMDNBNDNG"/>
</dbReference>
<evidence type="ECO:0000256" key="1">
    <source>
        <dbReference type="ARBA" id="ARBA00004418"/>
    </source>
</evidence>
<dbReference type="GO" id="GO:0015846">
    <property type="term" value="P:polyamine transport"/>
    <property type="evidence" value="ECO:0007669"/>
    <property type="project" value="InterPro"/>
</dbReference>
<proteinExistence type="predicted"/>
<reference evidence="6" key="1">
    <citation type="journal article" date="2021" name="PeerJ">
        <title>Extensive microbial diversity within the chicken gut microbiome revealed by metagenomics and culture.</title>
        <authorList>
            <person name="Gilroy R."/>
            <person name="Ravi A."/>
            <person name="Getino M."/>
            <person name="Pursley I."/>
            <person name="Horton D.L."/>
            <person name="Alikhan N.F."/>
            <person name="Baker D."/>
            <person name="Gharbi K."/>
            <person name="Hall N."/>
            <person name="Watson M."/>
            <person name="Adriaenssens E.M."/>
            <person name="Foster-Nyarko E."/>
            <person name="Jarju S."/>
            <person name="Secka A."/>
            <person name="Antonio M."/>
            <person name="Oren A."/>
            <person name="Chaudhuri R.R."/>
            <person name="La Ragione R."/>
            <person name="Hildebrand F."/>
            <person name="Pallen M.J."/>
        </authorList>
    </citation>
    <scope>NUCLEOTIDE SEQUENCE</scope>
    <source>
        <strain evidence="6">A6-441</strain>
    </source>
</reference>
<protein>
    <submittedName>
        <fullName evidence="6">Extracellular solute-binding protein</fullName>
    </submittedName>
</protein>
<keyword evidence="3" id="KW-0732">Signal</keyword>
<dbReference type="PIRSF" id="PIRSF019574">
    <property type="entry name" value="Periplasmic_polyamine_BP"/>
    <property type="match status" value="1"/>
</dbReference>
<dbReference type="PANTHER" id="PTHR30222">
    <property type="entry name" value="SPERMIDINE/PUTRESCINE-BINDING PERIPLASMIC PROTEIN"/>
    <property type="match status" value="1"/>
</dbReference>
<sequence length="342" mass="38765">MKKILSTLALAMALVGCGGKEESKDVLYVYGWADTIPQSIYEDFEKETGIKVIEDIYSSNEEMFTKLKAGGDGYDIVMPSADYVEIMMKEGMIDKLDKSKLPNYNNLDPLVLEKLHHFDPQNDYEVPYLIGATIIAVNTKYVPEFPRDYSIYERTDLKGRMTLLDDMREVMTSALGMLGYPQTTDDEKAIAQAAGLVKKWKKNIAKFDAESFGKGFASGDFWVVQGYPDNIFKELDENERKNVEMIIPEKGGTAYVDSFTILSSAPHKENAYKFLEYTLRPEVAAKMADALETPSVNVKARDLMTVEPLFEISDLKNVQVLRDINKTLDLQNKYWQEILIAD</sequence>
<dbReference type="InterPro" id="IPR001188">
    <property type="entry name" value="Sperm_putr-bd"/>
</dbReference>
<evidence type="ECO:0000256" key="5">
    <source>
        <dbReference type="PIRSR" id="PIRSR019574-1"/>
    </source>
</evidence>
<accession>A0A9E2KYJ3</accession>
<dbReference type="Proteomes" id="UP000724657">
    <property type="component" value="Unassembled WGS sequence"/>
</dbReference>
<dbReference type="Gene3D" id="3.40.190.10">
    <property type="entry name" value="Periplasmic binding protein-like II"/>
    <property type="match status" value="2"/>
</dbReference>
<dbReference type="PANTHER" id="PTHR30222:SF17">
    <property type="entry name" value="SPERMIDINE_PUTRESCINE-BINDING PERIPLASMIC PROTEIN"/>
    <property type="match status" value="1"/>
</dbReference>
<gene>
    <name evidence="6" type="ORF">IAA47_04325</name>
</gene>
<keyword evidence="4" id="KW-0574">Periplasm</keyword>
<keyword evidence="2" id="KW-0813">Transport</keyword>
<comment type="caution">
    <text evidence="6">The sequence shown here is derived from an EMBL/GenBank/DDBJ whole genome shotgun (WGS) entry which is preliminary data.</text>
</comment>
<dbReference type="EMBL" id="JAHLFN010000036">
    <property type="protein sequence ID" value="MBU3842197.1"/>
    <property type="molecule type" value="Genomic_DNA"/>
</dbReference>
<reference evidence="6" key="2">
    <citation type="submission" date="2021-04" db="EMBL/GenBank/DDBJ databases">
        <authorList>
            <person name="Gilroy R."/>
        </authorList>
    </citation>
    <scope>NUCLEOTIDE SEQUENCE</scope>
    <source>
        <strain evidence="6">A6-441</strain>
    </source>
</reference>
<dbReference type="AlphaFoldDB" id="A0A9E2KYJ3"/>
<dbReference type="InterPro" id="IPR006059">
    <property type="entry name" value="SBP"/>
</dbReference>
<evidence type="ECO:0000313" key="6">
    <source>
        <dbReference type="EMBL" id="MBU3842197.1"/>
    </source>
</evidence>
<dbReference type="GO" id="GO:0019808">
    <property type="term" value="F:polyamine binding"/>
    <property type="evidence" value="ECO:0007669"/>
    <property type="project" value="InterPro"/>
</dbReference>